<feature type="transmembrane region" description="Helical" evidence="7">
    <location>
        <begin position="219"/>
        <end position="244"/>
    </location>
</feature>
<evidence type="ECO:0000313" key="9">
    <source>
        <dbReference type="EMBL" id="MCU6790831.1"/>
    </source>
</evidence>
<keyword evidence="3" id="KW-1003">Cell membrane</keyword>
<dbReference type="InterPro" id="IPR025966">
    <property type="entry name" value="OppC_N"/>
</dbReference>
<feature type="transmembrane region" description="Helical" evidence="7">
    <location>
        <begin position="147"/>
        <end position="171"/>
    </location>
</feature>
<evidence type="ECO:0000256" key="7">
    <source>
        <dbReference type="RuleBase" id="RU363032"/>
    </source>
</evidence>
<reference evidence="9 10" key="1">
    <citation type="submission" date="2022-09" db="EMBL/GenBank/DDBJ databases">
        <authorList>
            <person name="Han X.L."/>
            <person name="Wang Q."/>
            <person name="Lu T."/>
        </authorList>
    </citation>
    <scope>NUCLEOTIDE SEQUENCE [LARGE SCALE GENOMIC DNA]</scope>
    <source>
        <strain evidence="9 10">WQ 127069</strain>
    </source>
</reference>
<feature type="transmembrane region" description="Helical" evidence="7">
    <location>
        <begin position="102"/>
        <end position="127"/>
    </location>
</feature>
<keyword evidence="2 7" id="KW-0813">Transport</keyword>
<evidence type="ECO:0000256" key="5">
    <source>
        <dbReference type="ARBA" id="ARBA00022989"/>
    </source>
</evidence>
<comment type="caution">
    <text evidence="9">The sequence shown here is derived from an EMBL/GenBank/DDBJ whole genome shotgun (WGS) entry which is preliminary data.</text>
</comment>
<evidence type="ECO:0000256" key="4">
    <source>
        <dbReference type="ARBA" id="ARBA00022692"/>
    </source>
</evidence>
<dbReference type="InterPro" id="IPR000515">
    <property type="entry name" value="MetI-like"/>
</dbReference>
<name>A0ABT2U888_9BACL</name>
<keyword evidence="10" id="KW-1185">Reference proteome</keyword>
<sequence>MTLKPDSTASRSHASAASSFSVMRSRLSAIVSTLSPLGIAAVLILFTILTASILAPWIAPYDPNQIDMSERLAPLSFSHWLGTDTLGRDVFSRILYGGRISIVLALVVTIATMLIGLIIGTIAGYFGGWLDDCIQIGISIFQGLPGLSFMIAIAGTLGPGVNSLFIALVVTSWADFSRVVRGEVMKIREESYVEGIRAMGGKHGYIVLKHVVPNMIGPIIVLFTVRIGRVILSIASLSFLGLGLQPPSPDWGVMVNDARPYFRSYFHLIVAPGLCIALVSLAINCLGDVFRDVFDTKAEKDKFWVS</sequence>
<evidence type="ECO:0000256" key="6">
    <source>
        <dbReference type="ARBA" id="ARBA00023136"/>
    </source>
</evidence>
<feature type="transmembrane region" description="Helical" evidence="7">
    <location>
        <begin position="264"/>
        <end position="287"/>
    </location>
</feature>
<dbReference type="PANTHER" id="PTHR43386">
    <property type="entry name" value="OLIGOPEPTIDE TRANSPORT SYSTEM PERMEASE PROTEIN APPC"/>
    <property type="match status" value="1"/>
</dbReference>
<dbReference type="Proteomes" id="UP001652445">
    <property type="component" value="Unassembled WGS sequence"/>
</dbReference>
<comment type="similarity">
    <text evidence="7">Belongs to the binding-protein-dependent transport system permease family.</text>
</comment>
<evidence type="ECO:0000256" key="2">
    <source>
        <dbReference type="ARBA" id="ARBA00022448"/>
    </source>
</evidence>
<dbReference type="SUPFAM" id="SSF161098">
    <property type="entry name" value="MetI-like"/>
    <property type="match status" value="1"/>
</dbReference>
<dbReference type="RefSeq" id="WP_262682355.1">
    <property type="nucleotide sequence ID" value="NZ_JAOQIO010000006.1"/>
</dbReference>
<dbReference type="Pfam" id="PF12911">
    <property type="entry name" value="OppC_N"/>
    <property type="match status" value="1"/>
</dbReference>
<accession>A0ABT2U888</accession>
<dbReference type="InterPro" id="IPR035906">
    <property type="entry name" value="MetI-like_sf"/>
</dbReference>
<evidence type="ECO:0000256" key="1">
    <source>
        <dbReference type="ARBA" id="ARBA00004651"/>
    </source>
</evidence>
<dbReference type="Gene3D" id="1.10.3720.10">
    <property type="entry name" value="MetI-like"/>
    <property type="match status" value="1"/>
</dbReference>
<proteinExistence type="inferred from homology"/>
<feature type="domain" description="ABC transmembrane type-1" evidence="8">
    <location>
        <begin position="102"/>
        <end position="287"/>
    </location>
</feature>
<evidence type="ECO:0000259" key="8">
    <source>
        <dbReference type="PROSITE" id="PS50928"/>
    </source>
</evidence>
<evidence type="ECO:0000256" key="3">
    <source>
        <dbReference type="ARBA" id="ARBA00022475"/>
    </source>
</evidence>
<organism evidence="9 10">
    <name type="scientific">Paenibacillus baimaensis</name>
    <dbReference type="NCBI Taxonomy" id="2982185"/>
    <lineage>
        <taxon>Bacteria</taxon>
        <taxon>Bacillati</taxon>
        <taxon>Bacillota</taxon>
        <taxon>Bacilli</taxon>
        <taxon>Bacillales</taxon>
        <taxon>Paenibacillaceae</taxon>
        <taxon>Paenibacillus</taxon>
    </lineage>
</organism>
<dbReference type="PROSITE" id="PS50928">
    <property type="entry name" value="ABC_TM1"/>
    <property type="match status" value="1"/>
</dbReference>
<dbReference type="PANTHER" id="PTHR43386:SF1">
    <property type="entry name" value="D,D-DIPEPTIDE TRANSPORT SYSTEM PERMEASE PROTEIN DDPC-RELATED"/>
    <property type="match status" value="1"/>
</dbReference>
<evidence type="ECO:0000313" key="10">
    <source>
        <dbReference type="Proteomes" id="UP001652445"/>
    </source>
</evidence>
<keyword evidence="4 7" id="KW-0812">Transmembrane</keyword>
<dbReference type="CDD" id="cd06261">
    <property type="entry name" value="TM_PBP2"/>
    <property type="match status" value="1"/>
</dbReference>
<dbReference type="InterPro" id="IPR050366">
    <property type="entry name" value="BP-dependent_transpt_permease"/>
</dbReference>
<feature type="transmembrane region" description="Helical" evidence="7">
    <location>
        <begin position="37"/>
        <end position="59"/>
    </location>
</feature>
<dbReference type="EMBL" id="JAOQIO010000006">
    <property type="protein sequence ID" value="MCU6790831.1"/>
    <property type="molecule type" value="Genomic_DNA"/>
</dbReference>
<gene>
    <name evidence="9" type="ORF">OB236_01705</name>
</gene>
<dbReference type="Pfam" id="PF00528">
    <property type="entry name" value="BPD_transp_1"/>
    <property type="match status" value="1"/>
</dbReference>
<keyword evidence="6 7" id="KW-0472">Membrane</keyword>
<protein>
    <submittedName>
        <fullName evidence="9">ABC transporter permease</fullName>
    </submittedName>
</protein>
<keyword evidence="5 7" id="KW-1133">Transmembrane helix</keyword>
<comment type="subcellular location">
    <subcellularLocation>
        <location evidence="1 7">Cell membrane</location>
        <topology evidence="1 7">Multi-pass membrane protein</topology>
    </subcellularLocation>
</comment>